<protein>
    <submittedName>
        <fullName evidence="11">Uncharacterized protein</fullName>
    </submittedName>
</protein>
<dbReference type="OMA" id="ICQFFRA"/>
<comment type="subcellular location">
    <subcellularLocation>
        <location evidence="1">Membrane</location>
        <topology evidence="1">Multi-pass membrane protein</topology>
    </subcellularLocation>
</comment>
<dbReference type="AlphaFoldDB" id="A0A067RJC4"/>
<dbReference type="GO" id="GO:0008381">
    <property type="term" value="F:mechanosensitive monoatomic ion channel activity"/>
    <property type="evidence" value="ECO:0007669"/>
    <property type="project" value="InterPro"/>
</dbReference>
<dbReference type="InterPro" id="IPR027272">
    <property type="entry name" value="Piezo"/>
</dbReference>
<dbReference type="InterPro" id="IPR056770">
    <property type="entry name" value="Piezo_THU9_anchor"/>
</dbReference>
<feature type="transmembrane region" description="Helical" evidence="7">
    <location>
        <begin position="92"/>
        <end position="117"/>
    </location>
</feature>
<feature type="region of interest" description="Disordered" evidence="6">
    <location>
        <begin position="171"/>
        <end position="208"/>
    </location>
</feature>
<dbReference type="PANTHER" id="PTHR47049">
    <property type="entry name" value="PIEZO-TYPE MECHANOSENSITIVE ION CHANNEL HOMOLOG"/>
    <property type="match status" value="1"/>
</dbReference>
<evidence type="ECO:0000259" key="8">
    <source>
        <dbReference type="Pfam" id="PF12166"/>
    </source>
</evidence>
<feature type="transmembrane region" description="Helical" evidence="7">
    <location>
        <begin position="290"/>
        <end position="312"/>
    </location>
</feature>
<accession>A0A067RJC4</accession>
<evidence type="ECO:0000256" key="3">
    <source>
        <dbReference type="ARBA" id="ARBA00022692"/>
    </source>
</evidence>
<evidence type="ECO:0000259" key="9">
    <source>
        <dbReference type="Pfam" id="PF23188"/>
    </source>
</evidence>
<name>A0A067RJC4_ZOONE</name>
<evidence type="ECO:0000256" key="1">
    <source>
        <dbReference type="ARBA" id="ARBA00004141"/>
    </source>
</evidence>
<dbReference type="InParanoid" id="A0A067RJC4"/>
<dbReference type="InterPro" id="IPR031334">
    <property type="entry name" value="Piezo_cap_dom"/>
</dbReference>
<dbReference type="EMBL" id="KK852432">
    <property type="protein sequence ID" value="KDR23971.1"/>
    <property type="molecule type" value="Genomic_DNA"/>
</dbReference>
<dbReference type="GO" id="GO:0016020">
    <property type="term" value="C:membrane"/>
    <property type="evidence" value="ECO:0007669"/>
    <property type="project" value="UniProtKB-SubCell"/>
</dbReference>
<evidence type="ECO:0000256" key="4">
    <source>
        <dbReference type="ARBA" id="ARBA00022989"/>
    </source>
</evidence>
<sequence length="821" mass="94986">MDANIHLGLRRFPEDNRYVDDGAYTRRSSSPSDSANQQTRWNAVLKRRIARLDFTCFLCAILYHTKNASLFSLPLPLMVLVWGTMRETRPGLIFWGIIIVYTAIVVIVSWLLKLQLFSLDDINLWFPADAIDLKLDIPSMIFDMTLLLLLIFLRCLVKYLENGIHFEDNSVEEDNDENMRSDVPASSPENSLADHSTMSPEDDGESNDVDVTEKNYVIMTLIKKCFCRVQKFIYGFINKPTHPGVDVYKYLFLCDIINFVLIIFAFRAFGSDVIGETQITEQIVENKVPTRFLVLLILQFTLIIVDRALYLCRCIAGKVILYYCLIFGVHIGMFFLLPSTTERKFNTQWTLQIWYLVKCFWFLLSAYQIRKGYPTYVFGKAICSRHGLFNFVLVKGFMLVPFLFELRTVLDWLCSDTSLLVFEWLKMEHIFYTAFHVKCLRDTNEQFSSLRGPPKKPPLELFIACGILLLVIGAIWFPMILFSFSMYGNDLPSEANVTMEINSYPPIYTMSAQSDNIMSMAARIYSKMHTTYMKNEKVTAFLKSYSNADIAIIKLGTVSDSSWEVTEQQKWDLIDKLQSNASVNINLKWSLSWEELGEEKVMSASGKHVHVLEAEVDGKPNPERVELLNLLKGEQHSALIFNMFPKFIRFSNHGKAPVVRHFMDKIQSDDDRAYRNVSLHLHYKGGNSSSWWDVRELCNDDNFDNYIKKFNTYDIHCHKLTLFVFNDNPLPEVLRFFSKTGVLGLYIGAIYLLSSIIRMICGCTTEKIMFYDMLNVNRILEVCSDIHKARETVGCYYERALYEKFLSMFRLPEPDELVTTV</sequence>
<dbReference type="Pfam" id="PF23188">
    <property type="entry name" value="THU_Piezo1"/>
    <property type="match status" value="1"/>
</dbReference>
<evidence type="ECO:0000259" key="10">
    <source>
        <dbReference type="Pfam" id="PF24874"/>
    </source>
</evidence>
<proteinExistence type="inferred from homology"/>
<feature type="transmembrane region" description="Helical" evidence="7">
    <location>
        <begin position="742"/>
        <end position="760"/>
    </location>
</feature>
<organism evidence="11 12">
    <name type="scientific">Zootermopsis nevadensis</name>
    <name type="common">Dampwood termite</name>
    <dbReference type="NCBI Taxonomy" id="136037"/>
    <lineage>
        <taxon>Eukaryota</taxon>
        <taxon>Metazoa</taxon>
        <taxon>Ecdysozoa</taxon>
        <taxon>Arthropoda</taxon>
        <taxon>Hexapoda</taxon>
        <taxon>Insecta</taxon>
        <taxon>Pterygota</taxon>
        <taxon>Neoptera</taxon>
        <taxon>Polyneoptera</taxon>
        <taxon>Dictyoptera</taxon>
        <taxon>Blattodea</taxon>
        <taxon>Blattoidea</taxon>
        <taxon>Termitoidae</taxon>
        <taxon>Termopsidae</taxon>
        <taxon>Zootermopsis</taxon>
    </lineage>
</organism>
<reference evidence="11 12" key="1">
    <citation type="journal article" date="2014" name="Nat. Commun.">
        <title>Molecular traces of alternative social organization in a termite genome.</title>
        <authorList>
            <person name="Terrapon N."/>
            <person name="Li C."/>
            <person name="Robertson H.M."/>
            <person name="Ji L."/>
            <person name="Meng X."/>
            <person name="Booth W."/>
            <person name="Chen Z."/>
            <person name="Childers C.P."/>
            <person name="Glastad K.M."/>
            <person name="Gokhale K."/>
            <person name="Gowin J."/>
            <person name="Gronenberg W."/>
            <person name="Hermansen R.A."/>
            <person name="Hu H."/>
            <person name="Hunt B.G."/>
            <person name="Huylmans A.K."/>
            <person name="Khalil S.M."/>
            <person name="Mitchell R.D."/>
            <person name="Munoz-Torres M.C."/>
            <person name="Mustard J.A."/>
            <person name="Pan H."/>
            <person name="Reese J.T."/>
            <person name="Scharf M.E."/>
            <person name="Sun F."/>
            <person name="Vogel H."/>
            <person name="Xiao J."/>
            <person name="Yang W."/>
            <person name="Yang Z."/>
            <person name="Yang Z."/>
            <person name="Zhou J."/>
            <person name="Zhu J."/>
            <person name="Brent C.S."/>
            <person name="Elsik C.G."/>
            <person name="Goodisman M.A."/>
            <person name="Liberles D.A."/>
            <person name="Roe R.M."/>
            <person name="Vargo E.L."/>
            <person name="Vilcinskas A."/>
            <person name="Wang J."/>
            <person name="Bornberg-Bauer E."/>
            <person name="Korb J."/>
            <person name="Zhang G."/>
            <person name="Liebig J."/>
        </authorList>
    </citation>
    <scope>NUCLEOTIDE SEQUENCE [LARGE SCALE GENOMIC DNA]</scope>
    <source>
        <tissue evidence="11">Whole organism</tissue>
    </source>
</reference>
<dbReference type="STRING" id="136037.A0A067RJC4"/>
<evidence type="ECO:0000256" key="2">
    <source>
        <dbReference type="ARBA" id="ARBA00007821"/>
    </source>
</evidence>
<feature type="domain" description="Piezo THU9 and anchor" evidence="10">
    <location>
        <begin position="245"/>
        <end position="483"/>
    </location>
</feature>
<keyword evidence="5 7" id="KW-0472">Membrane</keyword>
<dbReference type="OrthoDB" id="303066at2759"/>
<comment type="similarity">
    <text evidence="2">Belongs to the PIEZO (TC 1.A.75) family.</text>
</comment>
<feature type="transmembrane region" description="Helical" evidence="7">
    <location>
        <begin position="68"/>
        <end position="85"/>
    </location>
</feature>
<evidence type="ECO:0000313" key="12">
    <source>
        <dbReference type="Proteomes" id="UP000027135"/>
    </source>
</evidence>
<feature type="transmembrane region" description="Helical" evidence="7">
    <location>
        <begin position="319"/>
        <end position="337"/>
    </location>
</feature>
<dbReference type="Pfam" id="PF24874">
    <property type="entry name" value="Piezo_THU9_anchor"/>
    <property type="match status" value="1"/>
</dbReference>
<feature type="transmembrane region" description="Helical" evidence="7">
    <location>
        <begin position="461"/>
        <end position="484"/>
    </location>
</feature>
<gene>
    <name evidence="11" type="ORF">L798_07907</name>
</gene>
<feature type="transmembrane region" description="Helical" evidence="7">
    <location>
        <begin position="250"/>
        <end position="270"/>
    </location>
</feature>
<feature type="compositionally biased region" description="Polar residues" evidence="6">
    <location>
        <begin position="187"/>
        <end position="199"/>
    </location>
</feature>
<evidence type="ECO:0000256" key="7">
    <source>
        <dbReference type="SAM" id="Phobius"/>
    </source>
</evidence>
<feature type="transmembrane region" description="Helical" evidence="7">
    <location>
        <begin position="387"/>
        <end position="404"/>
    </location>
</feature>
<keyword evidence="12" id="KW-1185">Reference proteome</keyword>
<feature type="transmembrane region" description="Helical" evidence="7">
    <location>
        <begin position="137"/>
        <end position="157"/>
    </location>
</feature>
<evidence type="ECO:0000256" key="5">
    <source>
        <dbReference type="ARBA" id="ARBA00023136"/>
    </source>
</evidence>
<evidence type="ECO:0000256" key="6">
    <source>
        <dbReference type="SAM" id="MobiDB-lite"/>
    </source>
</evidence>
<dbReference type="Pfam" id="PF12166">
    <property type="entry name" value="Piezo_cap"/>
    <property type="match status" value="1"/>
</dbReference>
<dbReference type="eggNOG" id="KOG1893">
    <property type="taxonomic scope" value="Eukaryota"/>
</dbReference>
<dbReference type="PANTHER" id="PTHR47049:SF2">
    <property type="entry name" value="PIEZO-TYPE MECHANOSENSITIVE ION CHANNEL HOMOLOG"/>
    <property type="match status" value="1"/>
</dbReference>
<keyword evidence="4 7" id="KW-1133">Transmembrane helix</keyword>
<feature type="domain" description="Piezo transmembrane helical unit" evidence="9">
    <location>
        <begin position="50"/>
        <end position="159"/>
    </location>
</feature>
<evidence type="ECO:0000313" key="11">
    <source>
        <dbReference type="EMBL" id="KDR23971.1"/>
    </source>
</evidence>
<feature type="transmembrane region" description="Helical" evidence="7">
    <location>
        <begin position="349"/>
        <end position="367"/>
    </location>
</feature>
<keyword evidence="3 7" id="KW-0812">Transmembrane</keyword>
<dbReference type="Proteomes" id="UP000027135">
    <property type="component" value="Unassembled WGS sequence"/>
</dbReference>
<dbReference type="InterPro" id="IPR056768">
    <property type="entry name" value="THU_Piezo"/>
</dbReference>
<feature type="domain" description="Piezo non-specific cation channel cap" evidence="8">
    <location>
        <begin position="520"/>
        <end position="813"/>
    </location>
</feature>